<dbReference type="InterPro" id="IPR043129">
    <property type="entry name" value="ATPase_NBD"/>
</dbReference>
<protein>
    <recommendedName>
        <fullName evidence="4">Actin-like ATPase domain-containing protein</fullName>
    </recommendedName>
</protein>
<accession>A0A4V5NEP1</accession>
<feature type="coiled-coil region" evidence="1">
    <location>
        <begin position="67"/>
        <end position="94"/>
    </location>
</feature>
<evidence type="ECO:0000313" key="2">
    <source>
        <dbReference type="EMBL" id="TKA68029.1"/>
    </source>
</evidence>
<keyword evidence="3" id="KW-1185">Reference proteome</keyword>
<dbReference type="OrthoDB" id="3637243at2759"/>
<dbReference type="SUPFAM" id="SSF53067">
    <property type="entry name" value="Actin-like ATPase domain"/>
    <property type="match status" value="2"/>
</dbReference>
<dbReference type="Proteomes" id="UP000309340">
    <property type="component" value="Unassembled WGS sequence"/>
</dbReference>
<name>A0A4V5NEP1_9PEZI</name>
<evidence type="ECO:0008006" key="4">
    <source>
        <dbReference type="Google" id="ProtNLM"/>
    </source>
</evidence>
<proteinExistence type="predicted"/>
<dbReference type="STRING" id="329884.A0A4V5NEP1"/>
<comment type="caution">
    <text evidence="2">The sequence shown here is derived from an EMBL/GenBank/DDBJ whole genome shotgun (WGS) entry which is preliminary data.</text>
</comment>
<sequence length="708" mass="79758">MGSRRNSQDAIAEVLFHGEGYLPPMIMAMLEGRPVWGYELQRLVANNEVDLDRVVDLLKLELYETPSTTAERRRVALREQLRQLNIEFEALVAAHLKAVAHDCLEFVFGSVYTCNISEDQLRKLPVRYRISVPQMWSLKARERIQKAAEMAGMKLVVLFPEPENALAYFMHTVASKKGVLGSQLGVGSKLLIVNIGCGTADLVTYKLEEPLTSTSRLKAVSSSSGGACGSQMINELLLLTVEGSGEVQYVGGLQKTKEKLGFSDLKWRKTILHGVEDIKCRFPNLAKYQHFFRGDTRKNFNFALTPDHLRSAFDRVLGEIKGIMSAEIAEHYPAVIYITGGLGRNRYIFDELCKEYKKNGRIVVRPTDTSGECYPVSNVGLLRYENISPGILPTKYGFAIVQEELYDRHTHPDGVAYVTREPRSKPRRCKDGTIRYHSQTGEVLREHFMVDKHHTKDDVVFASPHDPTKAILLDRLYVLFEKGATIATNNPVVQEIAQLYWLPEEQPMLSATLVYFDGNQRTHDPSGRKGESSTEFGDGIYHLKTIEKTVNKALLSRHGIDLEQNVDGSKSYPVKKPVVEKVREGLARRVGPKKFEKEDIVLWEDDETVWDARFSQFMEEPRVAGGEHDSMEGVEESSAQPGAGYYAFRSNTVHLDAPIPESFKVSSDARLKDPSVFTPTTQDYQKVYDAISQKLLDDDDYDDGSYGP</sequence>
<gene>
    <name evidence="2" type="ORF">B0A55_08375</name>
</gene>
<evidence type="ECO:0000256" key="1">
    <source>
        <dbReference type="SAM" id="Coils"/>
    </source>
</evidence>
<dbReference type="Gene3D" id="3.30.420.40">
    <property type="match status" value="2"/>
</dbReference>
<feature type="non-terminal residue" evidence="2">
    <location>
        <position position="708"/>
    </location>
</feature>
<evidence type="ECO:0000313" key="3">
    <source>
        <dbReference type="Proteomes" id="UP000309340"/>
    </source>
</evidence>
<organism evidence="2 3">
    <name type="scientific">Friedmanniomyces simplex</name>
    <dbReference type="NCBI Taxonomy" id="329884"/>
    <lineage>
        <taxon>Eukaryota</taxon>
        <taxon>Fungi</taxon>
        <taxon>Dikarya</taxon>
        <taxon>Ascomycota</taxon>
        <taxon>Pezizomycotina</taxon>
        <taxon>Dothideomycetes</taxon>
        <taxon>Dothideomycetidae</taxon>
        <taxon>Mycosphaerellales</taxon>
        <taxon>Teratosphaeriaceae</taxon>
        <taxon>Friedmanniomyces</taxon>
    </lineage>
</organism>
<reference evidence="2 3" key="1">
    <citation type="submission" date="2017-03" db="EMBL/GenBank/DDBJ databases">
        <title>Genomes of endolithic fungi from Antarctica.</title>
        <authorList>
            <person name="Coleine C."/>
            <person name="Masonjones S."/>
            <person name="Stajich J.E."/>
        </authorList>
    </citation>
    <scope>NUCLEOTIDE SEQUENCE [LARGE SCALE GENOMIC DNA]</scope>
    <source>
        <strain evidence="2 3">CCFEE 5184</strain>
    </source>
</reference>
<dbReference type="Gene3D" id="3.90.640.10">
    <property type="entry name" value="Actin, Chain A, domain 4"/>
    <property type="match status" value="1"/>
</dbReference>
<dbReference type="PANTHER" id="PTHR42749:SF1">
    <property type="entry name" value="CELL SHAPE-DETERMINING PROTEIN MREB"/>
    <property type="match status" value="1"/>
</dbReference>
<dbReference type="AlphaFoldDB" id="A0A4V5NEP1"/>
<dbReference type="CDD" id="cd10170">
    <property type="entry name" value="ASKHA_NBD_HSP70"/>
    <property type="match status" value="1"/>
</dbReference>
<dbReference type="EMBL" id="NAJQ01000536">
    <property type="protein sequence ID" value="TKA68029.1"/>
    <property type="molecule type" value="Genomic_DNA"/>
</dbReference>
<dbReference type="PANTHER" id="PTHR42749">
    <property type="entry name" value="CELL SHAPE-DETERMINING PROTEIN MREB"/>
    <property type="match status" value="1"/>
</dbReference>
<keyword evidence="1" id="KW-0175">Coiled coil</keyword>